<organism evidence="2 3">
    <name type="scientific">Aliidiomarina soli</name>
    <dbReference type="NCBI Taxonomy" id="1928574"/>
    <lineage>
        <taxon>Bacteria</taxon>
        <taxon>Pseudomonadati</taxon>
        <taxon>Pseudomonadota</taxon>
        <taxon>Gammaproteobacteria</taxon>
        <taxon>Alteromonadales</taxon>
        <taxon>Idiomarinaceae</taxon>
        <taxon>Aliidiomarina</taxon>
    </lineage>
</organism>
<keyword evidence="1" id="KW-0732">Signal</keyword>
<gene>
    <name evidence="2" type="ORF">CWE14_08670</name>
</gene>
<sequence length="141" mass="15705">MQITRLVISPLLLAATYFAMPFTLAADEETTYQFDGRLEIDGHTVARPQQRIRTNEEQYVITQSESYPTIRLTYSISEAGGNLVNARFLIEQEGDSGWKTLMQPSLQAVLGQSQTITVSDNRSDEDDSADISFTFTVSESG</sequence>
<feature type="chain" id="PRO_5019328383" evidence="1">
    <location>
        <begin position="26"/>
        <end position="141"/>
    </location>
</feature>
<evidence type="ECO:0000313" key="2">
    <source>
        <dbReference type="EMBL" id="RUO33285.1"/>
    </source>
</evidence>
<dbReference type="AlphaFoldDB" id="A0A432WHQ5"/>
<feature type="signal peptide" evidence="1">
    <location>
        <begin position="1"/>
        <end position="25"/>
    </location>
</feature>
<evidence type="ECO:0000313" key="3">
    <source>
        <dbReference type="Proteomes" id="UP000287823"/>
    </source>
</evidence>
<accession>A0A432WHQ5</accession>
<keyword evidence="3" id="KW-1185">Reference proteome</keyword>
<comment type="caution">
    <text evidence="2">The sequence shown here is derived from an EMBL/GenBank/DDBJ whole genome shotgun (WGS) entry which is preliminary data.</text>
</comment>
<proteinExistence type="predicted"/>
<evidence type="ECO:0000256" key="1">
    <source>
        <dbReference type="SAM" id="SignalP"/>
    </source>
</evidence>
<dbReference type="RefSeq" id="WP_126799002.1">
    <property type="nucleotide sequence ID" value="NZ_PIPO01000003.1"/>
</dbReference>
<dbReference type="EMBL" id="PIPO01000003">
    <property type="protein sequence ID" value="RUO33285.1"/>
    <property type="molecule type" value="Genomic_DNA"/>
</dbReference>
<reference evidence="2 3" key="1">
    <citation type="journal article" date="2011" name="Front. Microbiol.">
        <title>Genomic signatures of strain selection and enhancement in Bacillus atrophaeus var. globigii, a historical biowarfare simulant.</title>
        <authorList>
            <person name="Gibbons H.S."/>
            <person name="Broomall S.M."/>
            <person name="McNew L.A."/>
            <person name="Daligault H."/>
            <person name="Chapman C."/>
            <person name="Bruce D."/>
            <person name="Karavis M."/>
            <person name="Krepps M."/>
            <person name="McGregor P.A."/>
            <person name="Hong C."/>
            <person name="Park K.H."/>
            <person name="Akmal A."/>
            <person name="Feldman A."/>
            <person name="Lin J.S."/>
            <person name="Chang W.E."/>
            <person name="Higgs B.W."/>
            <person name="Demirev P."/>
            <person name="Lindquist J."/>
            <person name="Liem A."/>
            <person name="Fochler E."/>
            <person name="Read T.D."/>
            <person name="Tapia R."/>
            <person name="Johnson S."/>
            <person name="Bishop-Lilly K.A."/>
            <person name="Detter C."/>
            <person name="Han C."/>
            <person name="Sozhamannan S."/>
            <person name="Rosenzweig C.N."/>
            <person name="Skowronski E.W."/>
        </authorList>
    </citation>
    <scope>NUCLEOTIDE SEQUENCE [LARGE SCALE GENOMIC DNA]</scope>
    <source>
        <strain evidence="2 3">Y4G10-17</strain>
    </source>
</reference>
<name>A0A432WHQ5_9GAMM</name>
<protein>
    <submittedName>
        <fullName evidence="2">Uncharacterized protein</fullName>
    </submittedName>
</protein>
<dbReference type="Proteomes" id="UP000287823">
    <property type="component" value="Unassembled WGS sequence"/>
</dbReference>